<organism evidence="2 3">
    <name type="scientific">Drechslerella dactyloides</name>
    <name type="common">Nematode-trapping fungus</name>
    <name type="synonym">Arthrobotrys dactyloides</name>
    <dbReference type="NCBI Taxonomy" id="74499"/>
    <lineage>
        <taxon>Eukaryota</taxon>
        <taxon>Fungi</taxon>
        <taxon>Dikarya</taxon>
        <taxon>Ascomycota</taxon>
        <taxon>Pezizomycotina</taxon>
        <taxon>Orbiliomycetes</taxon>
        <taxon>Orbiliales</taxon>
        <taxon>Orbiliaceae</taxon>
        <taxon>Drechslerella</taxon>
    </lineage>
</organism>
<sequence length="89" mass="9716">MRFLIATLIATLAVVTQGAPAAEPVAAPGIIDWLTGQDSVPDWTIAQCAKAADKWNPNPLTNEWCIKNCENCVRMKLRCKSQLSKSCDI</sequence>
<proteinExistence type="predicted"/>
<protein>
    <submittedName>
        <fullName evidence="2">Uncharacterized protein</fullName>
    </submittedName>
</protein>
<evidence type="ECO:0000313" key="3">
    <source>
        <dbReference type="Proteomes" id="UP001221413"/>
    </source>
</evidence>
<name>A0AAD6IQA3_DREDA</name>
<dbReference type="Proteomes" id="UP001221413">
    <property type="component" value="Unassembled WGS sequence"/>
</dbReference>
<dbReference type="AlphaFoldDB" id="A0AAD6IQA3"/>
<keyword evidence="3" id="KW-1185">Reference proteome</keyword>
<evidence type="ECO:0000256" key="1">
    <source>
        <dbReference type="SAM" id="SignalP"/>
    </source>
</evidence>
<evidence type="ECO:0000313" key="2">
    <source>
        <dbReference type="EMBL" id="KAJ6256469.1"/>
    </source>
</evidence>
<feature type="chain" id="PRO_5042070427" evidence="1">
    <location>
        <begin position="19"/>
        <end position="89"/>
    </location>
</feature>
<feature type="signal peptide" evidence="1">
    <location>
        <begin position="1"/>
        <end position="18"/>
    </location>
</feature>
<accession>A0AAD6IQA3</accession>
<keyword evidence="1" id="KW-0732">Signal</keyword>
<dbReference type="EMBL" id="JAQGDS010000012">
    <property type="protein sequence ID" value="KAJ6256469.1"/>
    <property type="molecule type" value="Genomic_DNA"/>
</dbReference>
<gene>
    <name evidence="2" type="ORF">Dda_8331</name>
</gene>
<comment type="caution">
    <text evidence="2">The sequence shown here is derived from an EMBL/GenBank/DDBJ whole genome shotgun (WGS) entry which is preliminary data.</text>
</comment>
<reference evidence="2" key="1">
    <citation type="submission" date="2023-01" db="EMBL/GenBank/DDBJ databases">
        <title>The chitinases involved in constricting ring structure development in the nematode-trapping fungus Drechslerella dactyloides.</title>
        <authorList>
            <person name="Wang R."/>
            <person name="Zhang L."/>
            <person name="Tang P."/>
            <person name="Li S."/>
            <person name="Liang L."/>
        </authorList>
    </citation>
    <scope>NUCLEOTIDE SEQUENCE</scope>
    <source>
        <strain evidence="2">YMF1.00031</strain>
    </source>
</reference>